<dbReference type="Pfam" id="PF15811">
    <property type="entry name" value="SVIP"/>
    <property type="match status" value="1"/>
</dbReference>
<organism evidence="5 6">
    <name type="scientific">Arachis hypogaea</name>
    <name type="common">Peanut</name>
    <dbReference type="NCBI Taxonomy" id="3818"/>
    <lineage>
        <taxon>Eukaryota</taxon>
        <taxon>Viridiplantae</taxon>
        <taxon>Streptophyta</taxon>
        <taxon>Embryophyta</taxon>
        <taxon>Tracheophyta</taxon>
        <taxon>Spermatophyta</taxon>
        <taxon>Magnoliopsida</taxon>
        <taxon>eudicotyledons</taxon>
        <taxon>Gunneridae</taxon>
        <taxon>Pentapetalae</taxon>
        <taxon>rosids</taxon>
        <taxon>fabids</taxon>
        <taxon>Fabales</taxon>
        <taxon>Fabaceae</taxon>
        <taxon>Papilionoideae</taxon>
        <taxon>50 kb inversion clade</taxon>
        <taxon>dalbergioids sensu lato</taxon>
        <taxon>Dalbergieae</taxon>
        <taxon>Pterocarpus clade</taxon>
        <taxon>Arachis</taxon>
    </lineage>
</organism>
<reference evidence="5 6" key="1">
    <citation type="submission" date="2019-01" db="EMBL/GenBank/DDBJ databases">
        <title>Sequencing of cultivated peanut Arachis hypogaea provides insights into genome evolution and oil improvement.</title>
        <authorList>
            <person name="Chen X."/>
        </authorList>
    </citation>
    <scope>NUCLEOTIDE SEQUENCE [LARGE SCALE GENOMIC DNA]</scope>
    <source>
        <strain evidence="6">cv. Fuhuasheng</strain>
        <tissue evidence="5">Leaves</tissue>
    </source>
</reference>
<evidence type="ECO:0000313" key="6">
    <source>
        <dbReference type="Proteomes" id="UP000289738"/>
    </source>
</evidence>
<dbReference type="PANTHER" id="PTHR36813:SF1">
    <property type="entry name" value="TRANSMEMBRANE PROTEIN"/>
    <property type="match status" value="1"/>
</dbReference>
<dbReference type="Proteomes" id="UP000289738">
    <property type="component" value="Chromosome B06"/>
</dbReference>
<dbReference type="EMBL" id="SDMP01000016">
    <property type="protein sequence ID" value="RYR06173.1"/>
    <property type="molecule type" value="Genomic_DNA"/>
</dbReference>
<feature type="region of interest" description="Disordered" evidence="4">
    <location>
        <begin position="46"/>
        <end position="67"/>
    </location>
</feature>
<keyword evidence="3" id="KW-0449">Lipoprotein</keyword>
<accession>A0A444YW86</accession>
<protein>
    <submittedName>
        <fullName evidence="5">Uncharacterized protein</fullName>
    </submittedName>
</protein>
<evidence type="ECO:0000256" key="2">
    <source>
        <dbReference type="ARBA" id="ARBA00023139"/>
    </source>
</evidence>
<evidence type="ECO:0000256" key="4">
    <source>
        <dbReference type="SAM" id="MobiDB-lite"/>
    </source>
</evidence>
<evidence type="ECO:0000313" key="5">
    <source>
        <dbReference type="EMBL" id="RYR06173.1"/>
    </source>
</evidence>
<keyword evidence="2" id="KW-0564">Palmitate</keyword>
<keyword evidence="1" id="KW-0519">Myristate</keyword>
<sequence>MGMFCSCFNGGNGKRMTKEEERLASEEARAKAAEAAEKRQAQFENSAAGRAARAQQHGMAKQAANANKGEPVLKVREFDIRVNFQLCVSISKGCGKVLCSASFAFCEDEQIVCAQCCKRIISAKLFIK</sequence>
<dbReference type="AlphaFoldDB" id="A0A444YW86"/>
<evidence type="ECO:0000256" key="1">
    <source>
        <dbReference type="ARBA" id="ARBA00022707"/>
    </source>
</evidence>
<dbReference type="InterPro" id="IPR031632">
    <property type="entry name" value="SVIP"/>
</dbReference>
<feature type="compositionally biased region" description="Low complexity" evidence="4">
    <location>
        <begin position="47"/>
        <end position="60"/>
    </location>
</feature>
<comment type="caution">
    <text evidence="5">The sequence shown here is derived from an EMBL/GenBank/DDBJ whole genome shotgun (WGS) entry which is preliminary data.</text>
</comment>
<gene>
    <name evidence="5" type="ORF">Ahy_B06g085957</name>
</gene>
<keyword evidence="6" id="KW-1185">Reference proteome</keyword>
<dbReference type="PANTHER" id="PTHR36813">
    <property type="entry name" value="TRANSMEMBRANE PROTEIN"/>
    <property type="match status" value="1"/>
</dbReference>
<name>A0A444YW86_ARAHY</name>
<proteinExistence type="predicted"/>
<evidence type="ECO:0000256" key="3">
    <source>
        <dbReference type="ARBA" id="ARBA00023288"/>
    </source>
</evidence>